<dbReference type="AlphaFoldDB" id="A0A450V1Y2"/>
<gene>
    <name evidence="2" type="ORF">BECKLFY1418A_GA0070994_101813</name>
    <name evidence="3" type="ORF">BECKLFY1418B_GA0070995_112810</name>
    <name evidence="4" type="ORF">BECKLFY1418C_GA0070996_105019</name>
</gene>
<organism evidence="3">
    <name type="scientific">Candidatus Kentrum sp. LFY</name>
    <dbReference type="NCBI Taxonomy" id="2126342"/>
    <lineage>
        <taxon>Bacteria</taxon>
        <taxon>Pseudomonadati</taxon>
        <taxon>Pseudomonadota</taxon>
        <taxon>Gammaproteobacteria</taxon>
        <taxon>Candidatus Kentrum</taxon>
    </lineage>
</organism>
<dbReference type="EMBL" id="CAADFN010000050">
    <property type="protein sequence ID" value="VFK18915.1"/>
    <property type="molecule type" value="Genomic_DNA"/>
</dbReference>
<dbReference type="EMBL" id="CAADFF010000128">
    <property type="protein sequence ID" value="VFJ98793.1"/>
    <property type="molecule type" value="Genomic_DNA"/>
</dbReference>
<dbReference type="InterPro" id="IPR045489">
    <property type="entry name" value="DUF6429"/>
</dbReference>
<reference evidence="3" key="1">
    <citation type="submission" date="2019-02" db="EMBL/GenBank/DDBJ databases">
        <authorList>
            <person name="Gruber-Vodicka R. H."/>
            <person name="Seah K. B. B."/>
        </authorList>
    </citation>
    <scope>NUCLEOTIDE SEQUENCE</scope>
    <source>
        <strain evidence="4">BECK_BY7</strain>
        <strain evidence="2">BECK_M6</strain>
        <strain evidence="3">BECK_M7</strain>
    </source>
</reference>
<sequence length="78" mass="9187">MDYNENKVDDYTLALMYLVMFRDGFDIKAWKEFDWDTLGRLYEKGFITNPKGKARSVTMTEAGEEKADALFHEFFVES</sequence>
<evidence type="ECO:0000313" key="4">
    <source>
        <dbReference type="EMBL" id="VFK18915.1"/>
    </source>
</evidence>
<protein>
    <recommendedName>
        <fullName evidence="1">DUF6429 domain-containing protein</fullName>
    </recommendedName>
</protein>
<accession>A0A450V1Y2</accession>
<name>A0A450V1Y2_9GAMM</name>
<evidence type="ECO:0000313" key="3">
    <source>
        <dbReference type="EMBL" id="VFJ98793.1"/>
    </source>
</evidence>
<dbReference type="Pfam" id="PF20008">
    <property type="entry name" value="DUF6429"/>
    <property type="match status" value="1"/>
</dbReference>
<dbReference type="EMBL" id="CAADFH010000018">
    <property type="protein sequence ID" value="VFJ91772.1"/>
    <property type="molecule type" value="Genomic_DNA"/>
</dbReference>
<evidence type="ECO:0000259" key="1">
    <source>
        <dbReference type="Pfam" id="PF20008"/>
    </source>
</evidence>
<evidence type="ECO:0000313" key="2">
    <source>
        <dbReference type="EMBL" id="VFJ91772.1"/>
    </source>
</evidence>
<proteinExistence type="predicted"/>
<feature type="domain" description="DUF6429" evidence="1">
    <location>
        <begin position="5"/>
        <end position="76"/>
    </location>
</feature>